<dbReference type="Proteomes" id="UP000192796">
    <property type="component" value="Unassembled WGS sequence"/>
</dbReference>
<sequence>MFDDVEFRKETPENLSYYRKKFDSGKPVSDEAKTKVEGQTIADFFFCYDNNGDFHDLGSGYILLSNGYYLVERTHAPPGIAAGLWILDEKEFNERNRRFDIDVRSFLNPG</sequence>
<protein>
    <submittedName>
        <fullName evidence="1">Uncharacterized protein</fullName>
    </submittedName>
</protein>
<keyword evidence="2" id="KW-1185">Reference proteome</keyword>
<dbReference type="EMBL" id="LVYD01000057">
    <property type="protein sequence ID" value="OQP61559.1"/>
    <property type="molecule type" value="Genomic_DNA"/>
</dbReference>
<dbReference type="AlphaFoldDB" id="A0A1V9FT49"/>
<gene>
    <name evidence="1" type="ORF">A3860_32065</name>
</gene>
<evidence type="ECO:0000313" key="2">
    <source>
        <dbReference type="Proteomes" id="UP000192796"/>
    </source>
</evidence>
<name>A0A1V9FT49_9BACT</name>
<reference evidence="1 2" key="1">
    <citation type="submission" date="2016-03" db="EMBL/GenBank/DDBJ databases">
        <title>Niastella vici sp. nov., isolated from farmland soil.</title>
        <authorList>
            <person name="Chen L."/>
            <person name="Wang D."/>
            <person name="Yang S."/>
            <person name="Wang G."/>
        </authorList>
    </citation>
    <scope>NUCLEOTIDE SEQUENCE [LARGE SCALE GENOMIC DNA]</scope>
    <source>
        <strain evidence="1 2">DJ57</strain>
    </source>
</reference>
<proteinExistence type="predicted"/>
<accession>A0A1V9FT49</accession>
<evidence type="ECO:0000313" key="1">
    <source>
        <dbReference type="EMBL" id="OQP61559.1"/>
    </source>
</evidence>
<organism evidence="1 2">
    <name type="scientific">Niastella vici</name>
    <dbReference type="NCBI Taxonomy" id="1703345"/>
    <lineage>
        <taxon>Bacteria</taxon>
        <taxon>Pseudomonadati</taxon>
        <taxon>Bacteroidota</taxon>
        <taxon>Chitinophagia</taxon>
        <taxon>Chitinophagales</taxon>
        <taxon>Chitinophagaceae</taxon>
        <taxon>Niastella</taxon>
    </lineage>
</organism>
<comment type="caution">
    <text evidence="1">The sequence shown here is derived from an EMBL/GenBank/DDBJ whole genome shotgun (WGS) entry which is preliminary data.</text>
</comment>